<dbReference type="SUPFAM" id="SSF90123">
    <property type="entry name" value="ABC transporter transmembrane region"/>
    <property type="match status" value="1"/>
</dbReference>
<reference evidence="14 15" key="1">
    <citation type="journal article" date="2009" name="Science">
        <title>Green evolution and dynamic adaptations revealed by genomes of the marine picoeukaryotes Micromonas.</title>
        <authorList>
            <person name="Worden A.Z."/>
            <person name="Lee J.H."/>
            <person name="Mock T."/>
            <person name="Rouze P."/>
            <person name="Simmons M.P."/>
            <person name="Aerts A.L."/>
            <person name="Allen A.E."/>
            <person name="Cuvelier M.L."/>
            <person name="Derelle E."/>
            <person name="Everett M.V."/>
            <person name="Foulon E."/>
            <person name="Grimwood J."/>
            <person name="Gundlach H."/>
            <person name="Henrissat B."/>
            <person name="Napoli C."/>
            <person name="McDonald S.M."/>
            <person name="Parker M.S."/>
            <person name="Rombauts S."/>
            <person name="Salamov A."/>
            <person name="Von Dassow P."/>
            <person name="Badger J.H."/>
            <person name="Coutinho P.M."/>
            <person name="Demir E."/>
            <person name="Dubchak I."/>
            <person name="Gentemann C."/>
            <person name="Eikrem W."/>
            <person name="Gready J.E."/>
            <person name="John U."/>
            <person name="Lanier W."/>
            <person name="Lindquist E.A."/>
            <person name="Lucas S."/>
            <person name="Mayer K.F."/>
            <person name="Moreau H."/>
            <person name="Not F."/>
            <person name="Otillar R."/>
            <person name="Panaud O."/>
            <person name="Pangilinan J."/>
            <person name="Paulsen I."/>
            <person name="Piegu B."/>
            <person name="Poliakov A."/>
            <person name="Robbens S."/>
            <person name="Schmutz J."/>
            <person name="Toulza E."/>
            <person name="Wyss T."/>
            <person name="Zelensky A."/>
            <person name="Zhou K."/>
            <person name="Armbrust E.V."/>
            <person name="Bhattacharya D."/>
            <person name="Goodenough U.W."/>
            <person name="Van de Peer Y."/>
            <person name="Grigoriev I.V."/>
        </authorList>
    </citation>
    <scope>NUCLEOTIDE SEQUENCE [LARGE SCALE GENOMIC DNA]</scope>
    <source>
        <strain evidence="15">RCC299 / NOUM17</strain>
    </source>
</reference>
<dbReference type="SMART" id="SM00382">
    <property type="entry name" value="AAA"/>
    <property type="match status" value="1"/>
</dbReference>
<dbReference type="InterPro" id="IPR003439">
    <property type="entry name" value="ABC_transporter-like_ATP-bd"/>
</dbReference>
<keyword evidence="7 14" id="KW-0067">ATP-binding</keyword>
<dbReference type="SUPFAM" id="SSF52540">
    <property type="entry name" value="P-loop containing nucleoside triphosphate hydrolases"/>
    <property type="match status" value="1"/>
</dbReference>
<sequence>LELFAIAGGVNAALDFWNVFLFTFVQNRIVRRLRSTLFAKILGQEIGYFDVTSAGSISSRLTADTTEIASNLSWVFRNVTEAVVRVTGIAVYLMLQNWRLGLVACAIIPITTAANRIYGEWMTKNATATQDSLAAANHVALEAIGSIRTVVSFANETHEIKRYDSALGRWYALCNRQAVVTGVYFSVIYSFLSQLLVPVALLVYGSHLVMSGRMHPERLIAFMLYQGQLQEYVSNLLNAFTSMYKSSGSAAAVFELIDRTPVGNNKGSHVVTPFLGAVELRDVHFCYPARPEKVVLNGLALRAEPGEFIALVGGSGSGKSTVFHLLQHFYEPQMGVVALDGVDVSLVSHAWLHRVMACVGQEPVLFSGTVLENITYIVDGEVISAAMAANAHTFVTSMPRGFHTQVGERGVQLSGGQKQRIAIARAILCNPAVLLLDEATSALDAASEAQVQSALDNAMNGRTTLVIAHRLSTVKNADKIFVLHRGAVVEEGTHEEL</sequence>
<keyword evidence="3" id="KW-0813">Transport</keyword>
<dbReference type="FunFam" id="1.20.1560.10:FF:000215">
    <property type="entry name" value="ABC transporter B family member 4"/>
    <property type="match status" value="1"/>
</dbReference>
<feature type="transmembrane region" description="Helical" evidence="11">
    <location>
        <begin position="183"/>
        <end position="204"/>
    </location>
</feature>
<dbReference type="OMA" id="ERQRMTI"/>
<evidence type="ECO:0000256" key="7">
    <source>
        <dbReference type="ARBA" id="ARBA00022840"/>
    </source>
</evidence>
<dbReference type="InterPro" id="IPR036640">
    <property type="entry name" value="ABC1_TM_sf"/>
</dbReference>
<keyword evidence="4 11" id="KW-0812">Transmembrane</keyword>
<evidence type="ECO:0000259" key="12">
    <source>
        <dbReference type="PROSITE" id="PS50893"/>
    </source>
</evidence>
<feature type="domain" description="ABC transmembrane type-1" evidence="13">
    <location>
        <begin position="3"/>
        <end position="245"/>
    </location>
</feature>
<dbReference type="GO" id="GO:0016887">
    <property type="term" value="F:ATP hydrolysis activity"/>
    <property type="evidence" value="ECO:0007669"/>
    <property type="project" value="InterPro"/>
</dbReference>
<dbReference type="OrthoDB" id="6500128at2759"/>
<evidence type="ECO:0000313" key="14">
    <source>
        <dbReference type="EMBL" id="ACO61818.1"/>
    </source>
</evidence>
<keyword evidence="5" id="KW-0677">Repeat</keyword>
<dbReference type="CDD" id="cd18572">
    <property type="entry name" value="ABC_6TM_TAP"/>
    <property type="match status" value="1"/>
</dbReference>
<dbReference type="Gene3D" id="1.20.1560.10">
    <property type="entry name" value="ABC transporter type 1, transmembrane domain"/>
    <property type="match status" value="1"/>
</dbReference>
<feature type="non-terminal residue" evidence="14">
    <location>
        <position position="497"/>
    </location>
</feature>
<dbReference type="GO" id="GO:0005524">
    <property type="term" value="F:ATP binding"/>
    <property type="evidence" value="ECO:0007669"/>
    <property type="project" value="UniProtKB-KW"/>
</dbReference>
<dbReference type="eggNOG" id="KOG0058">
    <property type="taxonomic scope" value="Eukaryota"/>
</dbReference>
<keyword evidence="10" id="KW-0325">Glycoprotein</keyword>
<evidence type="ECO:0000313" key="15">
    <source>
        <dbReference type="Proteomes" id="UP000002009"/>
    </source>
</evidence>
<name>C1E1X5_MICCC</name>
<evidence type="ECO:0000256" key="2">
    <source>
        <dbReference type="ARBA" id="ARBA00007577"/>
    </source>
</evidence>
<dbReference type="EMBL" id="CP001324">
    <property type="protein sequence ID" value="ACO61818.1"/>
    <property type="molecule type" value="Genomic_DNA"/>
</dbReference>
<evidence type="ECO:0000256" key="3">
    <source>
        <dbReference type="ARBA" id="ARBA00022448"/>
    </source>
</evidence>
<evidence type="ECO:0000256" key="5">
    <source>
        <dbReference type="ARBA" id="ARBA00022737"/>
    </source>
</evidence>
<evidence type="ECO:0000256" key="4">
    <source>
        <dbReference type="ARBA" id="ARBA00022692"/>
    </source>
</evidence>
<dbReference type="GO" id="GO:0016020">
    <property type="term" value="C:membrane"/>
    <property type="evidence" value="ECO:0007669"/>
    <property type="project" value="UniProtKB-SubCell"/>
</dbReference>
<evidence type="ECO:0000259" key="13">
    <source>
        <dbReference type="PROSITE" id="PS50929"/>
    </source>
</evidence>
<dbReference type="STRING" id="296587.C1E1X5"/>
<dbReference type="PANTHER" id="PTHR43394:SF1">
    <property type="entry name" value="ATP-BINDING CASSETTE SUB-FAMILY B MEMBER 10, MITOCHONDRIAL"/>
    <property type="match status" value="1"/>
</dbReference>
<feature type="domain" description="ABC transporter" evidence="12">
    <location>
        <begin position="278"/>
        <end position="497"/>
    </location>
</feature>
<dbReference type="InParanoid" id="C1E1X5"/>
<keyword evidence="6" id="KW-0547">Nucleotide-binding</keyword>
<dbReference type="PANTHER" id="PTHR43394">
    <property type="entry name" value="ATP-DEPENDENT PERMEASE MDL1, MITOCHONDRIAL"/>
    <property type="match status" value="1"/>
</dbReference>
<dbReference type="PROSITE" id="PS50929">
    <property type="entry name" value="ABC_TM1F"/>
    <property type="match status" value="1"/>
</dbReference>
<dbReference type="PROSITE" id="PS00211">
    <property type="entry name" value="ABC_TRANSPORTER_1"/>
    <property type="match status" value="1"/>
</dbReference>
<keyword evidence="15" id="KW-1185">Reference proteome</keyword>
<dbReference type="PROSITE" id="PS50893">
    <property type="entry name" value="ABC_TRANSPORTER_2"/>
    <property type="match status" value="1"/>
</dbReference>
<comment type="subcellular location">
    <subcellularLocation>
        <location evidence="1">Membrane</location>
        <topology evidence="1">Multi-pass membrane protein</topology>
    </subcellularLocation>
</comment>
<dbReference type="AlphaFoldDB" id="C1E1X5"/>
<dbReference type="GeneID" id="8242174"/>
<comment type="similarity">
    <text evidence="2">Belongs to the ABC transporter superfamily. ABCB family. Multidrug resistance exporter (TC 3.A.1.201) subfamily.</text>
</comment>
<feature type="transmembrane region" description="Helical" evidence="11">
    <location>
        <begin position="6"/>
        <end position="25"/>
    </location>
</feature>
<evidence type="ECO:0000256" key="10">
    <source>
        <dbReference type="ARBA" id="ARBA00023180"/>
    </source>
</evidence>
<dbReference type="InterPro" id="IPR003593">
    <property type="entry name" value="AAA+_ATPase"/>
</dbReference>
<protein>
    <submittedName>
        <fullName evidence="14">ATP-binding cassette superfamily</fullName>
    </submittedName>
</protein>
<dbReference type="InterPro" id="IPR039421">
    <property type="entry name" value="Type_1_exporter"/>
</dbReference>
<accession>C1E1X5</accession>
<keyword evidence="9 11" id="KW-0472">Membrane</keyword>
<dbReference type="FunFam" id="3.40.50.300:FF:000240">
    <property type="entry name" value="ABC transporter B family member 20"/>
    <property type="match status" value="1"/>
</dbReference>
<evidence type="ECO:0000256" key="11">
    <source>
        <dbReference type="SAM" id="Phobius"/>
    </source>
</evidence>
<dbReference type="Proteomes" id="UP000002009">
    <property type="component" value="Chromosome 3"/>
</dbReference>
<feature type="non-terminal residue" evidence="14">
    <location>
        <position position="1"/>
    </location>
</feature>
<organism evidence="14 15">
    <name type="scientific">Micromonas commoda (strain RCC299 / NOUM17 / CCMP2709)</name>
    <name type="common">Picoplanktonic green alga</name>
    <dbReference type="NCBI Taxonomy" id="296587"/>
    <lineage>
        <taxon>Eukaryota</taxon>
        <taxon>Viridiplantae</taxon>
        <taxon>Chlorophyta</taxon>
        <taxon>Mamiellophyceae</taxon>
        <taxon>Mamiellales</taxon>
        <taxon>Mamiellaceae</taxon>
        <taxon>Micromonas</taxon>
    </lineage>
</organism>
<dbReference type="Pfam" id="PF00664">
    <property type="entry name" value="ABC_membrane"/>
    <property type="match status" value="1"/>
</dbReference>
<dbReference type="RefSeq" id="XP_002500560.1">
    <property type="nucleotide sequence ID" value="XM_002500514.1"/>
</dbReference>
<dbReference type="InterPro" id="IPR017871">
    <property type="entry name" value="ABC_transporter-like_CS"/>
</dbReference>
<evidence type="ECO:0000256" key="9">
    <source>
        <dbReference type="ARBA" id="ARBA00023136"/>
    </source>
</evidence>
<gene>
    <name evidence="14" type="ORF">MICPUN_66493</name>
</gene>
<evidence type="ECO:0000256" key="6">
    <source>
        <dbReference type="ARBA" id="ARBA00022741"/>
    </source>
</evidence>
<evidence type="ECO:0000256" key="1">
    <source>
        <dbReference type="ARBA" id="ARBA00004141"/>
    </source>
</evidence>
<dbReference type="Pfam" id="PF00005">
    <property type="entry name" value="ABC_tran"/>
    <property type="match status" value="1"/>
</dbReference>
<keyword evidence="8 11" id="KW-1133">Transmembrane helix</keyword>
<dbReference type="InterPro" id="IPR011527">
    <property type="entry name" value="ABC1_TM_dom"/>
</dbReference>
<dbReference type="Gene3D" id="3.40.50.300">
    <property type="entry name" value="P-loop containing nucleotide triphosphate hydrolases"/>
    <property type="match status" value="1"/>
</dbReference>
<evidence type="ECO:0000256" key="8">
    <source>
        <dbReference type="ARBA" id="ARBA00022989"/>
    </source>
</evidence>
<dbReference type="GO" id="GO:0015421">
    <property type="term" value="F:ABC-type oligopeptide transporter activity"/>
    <property type="evidence" value="ECO:0007669"/>
    <property type="project" value="TreeGrafter"/>
</dbReference>
<dbReference type="InterPro" id="IPR027417">
    <property type="entry name" value="P-loop_NTPase"/>
</dbReference>
<proteinExistence type="inferred from homology"/>
<dbReference type="KEGG" id="mis:MICPUN_66493"/>